<dbReference type="Gene3D" id="1.20.970.10">
    <property type="entry name" value="Transferase, Pyrimidine Nucleoside Phosphorylase, Chain C"/>
    <property type="match status" value="1"/>
</dbReference>
<evidence type="ECO:0000256" key="2">
    <source>
        <dbReference type="ARBA" id="ARBA00022605"/>
    </source>
</evidence>
<feature type="binding site" evidence="9">
    <location>
        <begin position="112"/>
        <end position="120"/>
    </location>
    <ligand>
        <name>5-phospho-alpha-D-ribose 1-diphosphate</name>
        <dbReference type="ChEBI" id="CHEBI:58017"/>
    </ligand>
</feature>
<dbReference type="GO" id="GO:0000287">
    <property type="term" value="F:magnesium ion binding"/>
    <property type="evidence" value="ECO:0007669"/>
    <property type="project" value="UniProtKB-UniRule"/>
</dbReference>
<feature type="binding site" evidence="9">
    <location>
        <position position="115"/>
    </location>
    <ligand>
        <name>anthranilate</name>
        <dbReference type="ChEBI" id="CHEBI:16567"/>
        <label>1</label>
    </ligand>
</feature>
<accession>A0A8J2U391</accession>
<comment type="function">
    <text evidence="9">Catalyzes the transfer of the phosphoribosyl group of 5-phosphorylribose-1-pyrophosphate (PRPP) to anthranilate to yield N-(5'-phosphoribosyl)-anthranilate (PRA).</text>
</comment>
<keyword evidence="2 9" id="KW-0028">Amino-acid biosynthesis</keyword>
<evidence type="ECO:0000256" key="6">
    <source>
        <dbReference type="ARBA" id="ARBA00023141"/>
    </source>
</evidence>
<feature type="binding site" evidence="9">
    <location>
        <position position="84"/>
    </location>
    <ligand>
        <name>anthranilate</name>
        <dbReference type="ChEBI" id="CHEBI:16567"/>
        <label>1</label>
    </ligand>
</feature>
<keyword evidence="9" id="KW-0479">Metal-binding</keyword>
<dbReference type="NCBIfam" id="TIGR01245">
    <property type="entry name" value="trpD"/>
    <property type="match status" value="1"/>
</dbReference>
<dbReference type="AlphaFoldDB" id="A0A8J2U391"/>
<dbReference type="PANTHER" id="PTHR43285">
    <property type="entry name" value="ANTHRANILATE PHOSPHORIBOSYLTRANSFERASE"/>
    <property type="match status" value="1"/>
</dbReference>
<evidence type="ECO:0000313" key="13">
    <source>
        <dbReference type="Proteomes" id="UP000619743"/>
    </source>
</evidence>
<protein>
    <recommendedName>
        <fullName evidence="9">Anthranilate phosphoribosyltransferase</fullName>
        <ecNumber evidence="9">2.4.2.18</ecNumber>
    </recommendedName>
</protein>
<dbReference type="Pfam" id="PF02885">
    <property type="entry name" value="Glycos_trans_3N"/>
    <property type="match status" value="1"/>
</dbReference>
<dbReference type="Gene3D" id="3.40.1030.10">
    <property type="entry name" value="Nucleoside phosphorylase/phosphoribosyltransferase catalytic domain"/>
    <property type="match status" value="1"/>
</dbReference>
<dbReference type="GO" id="GO:0000162">
    <property type="term" value="P:L-tryptophan biosynthetic process"/>
    <property type="evidence" value="ECO:0007669"/>
    <property type="project" value="UniProtKB-UniRule"/>
</dbReference>
<name>A0A8J2U391_9GAMM</name>
<dbReference type="OrthoDB" id="9806430at2"/>
<organism evidence="12 13">
    <name type="scientific">Neiella marina</name>
    <dbReference type="NCBI Taxonomy" id="508461"/>
    <lineage>
        <taxon>Bacteria</taxon>
        <taxon>Pseudomonadati</taxon>
        <taxon>Pseudomonadota</taxon>
        <taxon>Gammaproteobacteria</taxon>
        <taxon>Alteromonadales</taxon>
        <taxon>Echinimonadaceae</taxon>
        <taxon>Neiella</taxon>
    </lineage>
</organism>
<comment type="cofactor">
    <cofactor evidence="9">
        <name>Mg(2+)</name>
        <dbReference type="ChEBI" id="CHEBI:18420"/>
    </cofactor>
    <text evidence="9">Binds 2 magnesium ions per monomer.</text>
</comment>
<dbReference type="EMBL" id="BMDX01000003">
    <property type="protein sequence ID" value="GGA69461.1"/>
    <property type="molecule type" value="Genomic_DNA"/>
</dbReference>
<dbReference type="RefSeq" id="WP_087504829.1">
    <property type="nucleotide sequence ID" value="NZ_BMDX01000003.1"/>
</dbReference>
<feature type="binding site" evidence="9">
    <location>
        <position position="229"/>
    </location>
    <ligand>
        <name>Mg(2+)</name>
        <dbReference type="ChEBI" id="CHEBI:18420"/>
        <label>2</label>
    </ligand>
</feature>
<dbReference type="HAMAP" id="MF_00211">
    <property type="entry name" value="TrpD"/>
    <property type="match status" value="1"/>
</dbReference>
<evidence type="ECO:0000256" key="1">
    <source>
        <dbReference type="ARBA" id="ARBA00004907"/>
    </source>
</evidence>
<feature type="domain" description="Glycosyl transferase family 3 N-terminal" evidence="11">
    <location>
        <begin position="11"/>
        <end position="69"/>
    </location>
</feature>
<dbReference type="InterPro" id="IPR005940">
    <property type="entry name" value="Anthranilate_Pribosyl_Tfrase"/>
</dbReference>
<keyword evidence="13" id="KW-1185">Reference proteome</keyword>
<keyword evidence="4 9" id="KW-0808">Transferase</keyword>
<comment type="similarity">
    <text evidence="9">Belongs to the anthranilate phosphoribosyltransferase family.</text>
</comment>
<dbReference type="SUPFAM" id="SSF47648">
    <property type="entry name" value="Nucleoside phosphorylase/phosphoribosyltransferase N-terminal domain"/>
    <property type="match status" value="1"/>
</dbReference>
<feature type="binding site" evidence="9">
    <location>
        <position position="96"/>
    </location>
    <ligand>
        <name>Mg(2+)</name>
        <dbReference type="ChEBI" id="CHEBI:18420"/>
        <label>1</label>
    </ligand>
</feature>
<feature type="binding site" evidence="9">
    <location>
        <position position="84"/>
    </location>
    <ligand>
        <name>5-phospho-alpha-D-ribose 1-diphosphate</name>
        <dbReference type="ChEBI" id="CHEBI:58017"/>
    </ligand>
</feature>
<feature type="binding site" evidence="9">
    <location>
        <position position="170"/>
    </location>
    <ligand>
        <name>anthranilate</name>
        <dbReference type="ChEBI" id="CHEBI:16567"/>
        <label>2</label>
    </ligand>
</feature>
<dbReference type="InterPro" id="IPR036320">
    <property type="entry name" value="Glycosyl_Trfase_fam3_N_dom_sf"/>
</dbReference>
<dbReference type="InterPro" id="IPR035902">
    <property type="entry name" value="Nuc_phospho_transferase"/>
</dbReference>
<proteinExistence type="inferred from homology"/>
<comment type="caution">
    <text evidence="9">Lacks conserved residue(s) required for the propagation of feature annotation.</text>
</comment>
<feature type="binding site" evidence="9">
    <location>
        <begin position="87"/>
        <end position="88"/>
    </location>
    <ligand>
        <name>5-phospho-alpha-D-ribose 1-diphosphate</name>
        <dbReference type="ChEBI" id="CHEBI:58017"/>
    </ligand>
</feature>
<gene>
    <name evidence="9 12" type="primary">trpD</name>
    <name evidence="12" type="ORF">GCM10011369_08920</name>
</gene>
<keyword evidence="3 9" id="KW-0328">Glycosyltransferase</keyword>
<comment type="similarity">
    <text evidence="8">In the C-terminal section; belongs to the anthranilate phosphoribosyltransferase family.</text>
</comment>
<dbReference type="Proteomes" id="UP000619743">
    <property type="component" value="Unassembled WGS sequence"/>
</dbReference>
<evidence type="ECO:0000313" key="12">
    <source>
        <dbReference type="EMBL" id="GGA69461.1"/>
    </source>
</evidence>
<evidence type="ECO:0000256" key="8">
    <source>
        <dbReference type="ARBA" id="ARBA00061188"/>
    </source>
</evidence>
<feature type="binding site" evidence="9">
    <location>
        <position position="228"/>
    </location>
    <ligand>
        <name>Mg(2+)</name>
        <dbReference type="ChEBI" id="CHEBI:18420"/>
        <label>2</label>
    </ligand>
</feature>
<comment type="caution">
    <text evidence="12">The sequence shown here is derived from an EMBL/GenBank/DDBJ whole genome shotgun (WGS) entry which is preliminary data.</text>
</comment>
<dbReference type="InterPro" id="IPR017459">
    <property type="entry name" value="Glycosyl_Trfase_fam3_N_dom"/>
</dbReference>
<feature type="binding site" evidence="9">
    <location>
        <begin position="94"/>
        <end position="97"/>
    </location>
    <ligand>
        <name>5-phospho-alpha-D-ribose 1-diphosphate</name>
        <dbReference type="ChEBI" id="CHEBI:58017"/>
    </ligand>
</feature>
<feature type="binding site" evidence="9">
    <location>
        <position position="92"/>
    </location>
    <ligand>
        <name>5-phospho-alpha-D-ribose 1-diphosphate</name>
        <dbReference type="ChEBI" id="CHEBI:58017"/>
    </ligand>
</feature>
<sequence>MNSNFLPECFELLCDGNNLTTEQTSAIFSAIVSGEVEPAMMAGLLTALKIKGETADEIAGAAQALRAAARSFPRPEGQVVDIVGTGGDGLNTINISTTSVLVAAAAGLTVCKHGNRSVSSKSGSADLLRTLGVNIQMPPEVAAKALDKSGACFIFAPEYHAGIRHAMPVRGALKSRTIFNVLGPLINPAQPDVMLLGVYSPDLVLPIAQALVKLGVTRAMVVHGSGLDEIAVHGPTQVAEINHGEIEQKVITPADFDLEEFPVEELVGGTPEENAEIAKEILAGQGEPAHNAAIIANVAAVLYLSGKEPTLQRGAAKAKRVLSSGQGLTTLASLASASQVDI</sequence>
<comment type="subunit">
    <text evidence="9">Homodimer.</text>
</comment>
<dbReference type="PANTHER" id="PTHR43285:SF2">
    <property type="entry name" value="ANTHRANILATE PHOSPHORIBOSYLTRANSFERASE"/>
    <property type="match status" value="1"/>
</dbReference>
<evidence type="ECO:0000259" key="11">
    <source>
        <dbReference type="Pfam" id="PF02885"/>
    </source>
</evidence>
<dbReference type="InterPro" id="IPR000312">
    <property type="entry name" value="Glycosyl_Trfase_fam3"/>
</dbReference>
<dbReference type="SUPFAM" id="SSF52418">
    <property type="entry name" value="Nucleoside phosphorylase/phosphoribosyltransferase catalytic domain"/>
    <property type="match status" value="1"/>
</dbReference>
<keyword evidence="6 9" id="KW-0057">Aromatic amino acid biosynthesis</keyword>
<evidence type="ECO:0000259" key="10">
    <source>
        <dbReference type="Pfam" id="PF00591"/>
    </source>
</evidence>
<evidence type="ECO:0000256" key="5">
    <source>
        <dbReference type="ARBA" id="ARBA00022822"/>
    </source>
</evidence>
<dbReference type="GO" id="GO:0005829">
    <property type="term" value="C:cytosol"/>
    <property type="evidence" value="ECO:0007669"/>
    <property type="project" value="TreeGrafter"/>
</dbReference>
<evidence type="ECO:0000256" key="4">
    <source>
        <dbReference type="ARBA" id="ARBA00022679"/>
    </source>
</evidence>
<feature type="binding site" evidence="9">
    <location>
        <position position="124"/>
    </location>
    <ligand>
        <name>5-phospho-alpha-D-ribose 1-diphosphate</name>
        <dbReference type="ChEBI" id="CHEBI:58017"/>
    </ligand>
</feature>
<feature type="domain" description="Glycosyl transferase family 3" evidence="10">
    <location>
        <begin position="77"/>
        <end position="326"/>
    </location>
</feature>
<evidence type="ECO:0000256" key="3">
    <source>
        <dbReference type="ARBA" id="ARBA00022676"/>
    </source>
</evidence>
<keyword evidence="5 9" id="KW-0822">Tryptophan biosynthesis</keyword>
<comment type="catalytic activity">
    <reaction evidence="7 9">
        <text>N-(5-phospho-beta-D-ribosyl)anthranilate + diphosphate = 5-phospho-alpha-D-ribose 1-diphosphate + anthranilate</text>
        <dbReference type="Rhea" id="RHEA:11768"/>
        <dbReference type="ChEBI" id="CHEBI:16567"/>
        <dbReference type="ChEBI" id="CHEBI:18277"/>
        <dbReference type="ChEBI" id="CHEBI:33019"/>
        <dbReference type="ChEBI" id="CHEBI:58017"/>
        <dbReference type="EC" id="2.4.2.18"/>
    </reaction>
</comment>
<dbReference type="Pfam" id="PF00591">
    <property type="entry name" value="Glycos_transf_3"/>
    <property type="match status" value="1"/>
</dbReference>
<feature type="binding site" evidence="9">
    <location>
        <position position="229"/>
    </location>
    <ligand>
        <name>Mg(2+)</name>
        <dbReference type="ChEBI" id="CHEBI:18420"/>
        <label>1</label>
    </ligand>
</feature>
<reference evidence="13" key="1">
    <citation type="journal article" date="2019" name="Int. J. Syst. Evol. Microbiol.">
        <title>The Global Catalogue of Microorganisms (GCM) 10K type strain sequencing project: providing services to taxonomists for standard genome sequencing and annotation.</title>
        <authorList>
            <consortium name="The Broad Institute Genomics Platform"/>
            <consortium name="The Broad Institute Genome Sequencing Center for Infectious Disease"/>
            <person name="Wu L."/>
            <person name="Ma J."/>
        </authorList>
    </citation>
    <scope>NUCLEOTIDE SEQUENCE [LARGE SCALE GENOMIC DNA]</scope>
    <source>
        <strain evidence="13">CGMCC 1.10130</strain>
    </source>
</reference>
<dbReference type="EC" id="2.4.2.18" evidence="9"/>
<dbReference type="GO" id="GO:0004048">
    <property type="term" value="F:anthranilate phosphoribosyltransferase activity"/>
    <property type="evidence" value="ECO:0007669"/>
    <property type="project" value="UniProtKB-UniRule"/>
</dbReference>
<keyword evidence="9" id="KW-0460">Magnesium</keyword>
<dbReference type="UniPathway" id="UPA00035">
    <property type="reaction ID" value="UER00041"/>
</dbReference>
<evidence type="ECO:0000256" key="7">
    <source>
        <dbReference type="ARBA" id="ARBA00052328"/>
    </source>
</evidence>
<comment type="pathway">
    <text evidence="1 9">Amino-acid biosynthesis; L-tryptophan biosynthesis; L-tryptophan from chorismate: step 2/5.</text>
</comment>
<dbReference type="FunFam" id="3.40.1030.10:FF:000002">
    <property type="entry name" value="Anthranilate phosphoribosyltransferase"/>
    <property type="match status" value="1"/>
</dbReference>
<evidence type="ECO:0000256" key="9">
    <source>
        <dbReference type="HAMAP-Rule" id="MF_00211"/>
    </source>
</evidence>